<gene>
    <name evidence="3" type="ORF">PtoMrB4_39950</name>
</gene>
<proteinExistence type="predicted"/>
<dbReference type="Proteomes" id="UP000501237">
    <property type="component" value="Chromosome"/>
</dbReference>
<accession>A0A679GNR1</accession>
<sequence>MIEHRIMAAGLALLALSGCANDPAPVEQMRLSEQAVAQARAVGASADQIPEMKLAEEKLARAQKNMGEQDYKRARFFAEQAELDARLAESLVLTQKSKAQLNDLTARINRLRKQLGDLE</sequence>
<feature type="chain" id="PRO_5025418478" description="DUF4398 domain-containing protein" evidence="1">
    <location>
        <begin position="21"/>
        <end position="119"/>
    </location>
</feature>
<dbReference type="Pfam" id="PF14346">
    <property type="entry name" value="DUF4398"/>
    <property type="match status" value="1"/>
</dbReference>
<evidence type="ECO:0000313" key="4">
    <source>
        <dbReference type="Proteomes" id="UP000501237"/>
    </source>
</evidence>
<dbReference type="InterPro" id="IPR025511">
    <property type="entry name" value="DUF4398"/>
</dbReference>
<evidence type="ECO:0000313" key="3">
    <source>
        <dbReference type="EMBL" id="BCA30018.1"/>
    </source>
</evidence>
<dbReference type="EMBL" id="AP022642">
    <property type="protein sequence ID" value="BCA30018.1"/>
    <property type="molecule type" value="Genomic_DNA"/>
</dbReference>
<reference evidence="3 4" key="1">
    <citation type="journal article" date="2020" name="Microbiol. Resour. Announc.">
        <title>Complete genome sequence of Pseudomonas otitidis strain MrB4, isolated from Lake Biwa in Japan.</title>
        <authorList>
            <person name="Miyazaki K."/>
            <person name="Hase E."/>
            <person name="Maruya T."/>
        </authorList>
    </citation>
    <scope>NUCLEOTIDE SEQUENCE [LARGE SCALE GENOMIC DNA]</scope>
    <source>
        <strain evidence="3 4">MrB4</strain>
    </source>
</reference>
<feature type="domain" description="DUF4398" evidence="2">
    <location>
        <begin position="27"/>
        <end position="103"/>
    </location>
</feature>
<evidence type="ECO:0000259" key="2">
    <source>
        <dbReference type="Pfam" id="PF14346"/>
    </source>
</evidence>
<name>A0A679GNR1_9GAMM</name>
<dbReference type="PROSITE" id="PS51257">
    <property type="entry name" value="PROKAR_LIPOPROTEIN"/>
    <property type="match status" value="1"/>
</dbReference>
<feature type="signal peptide" evidence="1">
    <location>
        <begin position="1"/>
        <end position="20"/>
    </location>
</feature>
<keyword evidence="1" id="KW-0732">Signal</keyword>
<evidence type="ECO:0000256" key="1">
    <source>
        <dbReference type="SAM" id="SignalP"/>
    </source>
</evidence>
<protein>
    <recommendedName>
        <fullName evidence="2">DUF4398 domain-containing protein</fullName>
    </recommendedName>
</protein>
<organism evidence="3 4">
    <name type="scientific">Metapseudomonas otitidis</name>
    <dbReference type="NCBI Taxonomy" id="319939"/>
    <lineage>
        <taxon>Bacteria</taxon>
        <taxon>Pseudomonadati</taxon>
        <taxon>Pseudomonadota</taxon>
        <taxon>Gammaproteobacteria</taxon>
        <taxon>Pseudomonadales</taxon>
        <taxon>Pseudomonadaceae</taxon>
        <taxon>Metapseudomonas</taxon>
    </lineage>
</organism>
<dbReference type="Gene3D" id="1.20.1270.390">
    <property type="match status" value="1"/>
</dbReference>
<dbReference type="KEGG" id="poj:PtoMrB4_39950"/>
<dbReference type="AlphaFoldDB" id="A0A679GNR1"/>